<comment type="similarity">
    <text evidence="1 4">Belongs to the glycosyl hydrolase 43 family.</text>
</comment>
<dbReference type="RefSeq" id="WP_055658569.1">
    <property type="nucleotide sequence ID" value="NZ_CABIXC010000015.1"/>
</dbReference>
<evidence type="ECO:0000313" key="6">
    <source>
        <dbReference type="Proteomes" id="UP000095651"/>
    </source>
</evidence>
<evidence type="ECO:0000256" key="1">
    <source>
        <dbReference type="ARBA" id="ARBA00009865"/>
    </source>
</evidence>
<dbReference type="SUPFAM" id="SSF75005">
    <property type="entry name" value="Arabinanase/levansucrase/invertase"/>
    <property type="match status" value="3"/>
</dbReference>
<dbReference type="Proteomes" id="UP000095651">
    <property type="component" value="Unassembled WGS sequence"/>
</dbReference>
<accession>A0A174JD79</accession>
<dbReference type="PANTHER" id="PTHR35279:SF1">
    <property type="entry name" value="ARABINANASE_LEVANSUCRASE_INVERTASE"/>
    <property type="match status" value="1"/>
</dbReference>
<dbReference type="GO" id="GO:0004553">
    <property type="term" value="F:hydrolase activity, hydrolyzing O-glycosyl compounds"/>
    <property type="evidence" value="ECO:0007669"/>
    <property type="project" value="InterPro"/>
</dbReference>
<dbReference type="AlphaFoldDB" id="A0A174JD79"/>
<proteinExistence type="inferred from homology"/>
<reference evidence="5 6" key="1">
    <citation type="submission" date="2015-09" db="EMBL/GenBank/DDBJ databases">
        <authorList>
            <consortium name="Pathogen Informatics"/>
        </authorList>
    </citation>
    <scope>NUCLEOTIDE SEQUENCE [LARGE SCALE GENOMIC DNA]</scope>
    <source>
        <strain evidence="5 6">2789STDY5608850</strain>
    </source>
</reference>
<keyword evidence="3 4" id="KW-0326">Glycosidase</keyword>
<dbReference type="PANTHER" id="PTHR35279">
    <property type="match status" value="1"/>
</dbReference>
<evidence type="ECO:0000313" key="5">
    <source>
        <dbReference type="EMBL" id="CUO95568.1"/>
    </source>
</evidence>
<dbReference type="Pfam" id="PF04616">
    <property type="entry name" value="Glyco_hydro_43"/>
    <property type="match status" value="1"/>
</dbReference>
<keyword evidence="2 4" id="KW-0378">Hydrolase</keyword>
<evidence type="ECO:0000256" key="3">
    <source>
        <dbReference type="ARBA" id="ARBA00023295"/>
    </source>
</evidence>
<dbReference type="InterPro" id="IPR023296">
    <property type="entry name" value="Glyco_hydro_beta-prop_sf"/>
</dbReference>
<dbReference type="GO" id="GO:0005975">
    <property type="term" value="P:carbohydrate metabolic process"/>
    <property type="evidence" value="ECO:0007669"/>
    <property type="project" value="InterPro"/>
</dbReference>
<sequence length="348" mass="40664">MNIADELVKKYVTPYRRKLPVITGSGIPGTFDEKAVDIPFVFWHQGQYHMLYTGFDGISYQSALAVSSDLIHWTFKGMVTRREEEGQHWYSVGAAGTWIVKESDDLYAVPRLKKIDGRYWMVFNSYPQKGYEEGPAELGMAWTEDENLLDWHFPDKPFLSWKDGAEWERGGLYKSCIIEKDGRWYLFYNAKNEDDYWIEQTGVAVSEDFIHWERLQREPVLRVEAGNWDKRFLSEPCIVRDGEYWLNFYFGFDGVHAQEGFAVSKDLIYWEKAEKPILPYGEEGAYDSRHAHKASVIAVNGVLYHFYCGVRPRQEGDIPGIYEECRTIMVASSQRWPDQDQTEEREMV</sequence>
<protein>
    <submittedName>
        <fullName evidence="5">Beta-xylosidase</fullName>
    </submittedName>
</protein>
<dbReference type="Gene3D" id="2.115.10.20">
    <property type="entry name" value="Glycosyl hydrolase domain, family 43"/>
    <property type="match status" value="2"/>
</dbReference>
<organism evidence="5 6">
    <name type="scientific">Hungatella hathewayi</name>
    <dbReference type="NCBI Taxonomy" id="154046"/>
    <lineage>
        <taxon>Bacteria</taxon>
        <taxon>Bacillati</taxon>
        <taxon>Bacillota</taxon>
        <taxon>Clostridia</taxon>
        <taxon>Lachnospirales</taxon>
        <taxon>Lachnospiraceae</taxon>
        <taxon>Hungatella</taxon>
    </lineage>
</organism>
<dbReference type="InterPro" id="IPR006710">
    <property type="entry name" value="Glyco_hydro_43"/>
</dbReference>
<evidence type="ECO:0000256" key="2">
    <source>
        <dbReference type="ARBA" id="ARBA00022801"/>
    </source>
</evidence>
<gene>
    <name evidence="5" type="ORF">ERS852407_04516</name>
</gene>
<name>A0A174JD79_9FIRM</name>
<evidence type="ECO:0000256" key="4">
    <source>
        <dbReference type="RuleBase" id="RU361187"/>
    </source>
</evidence>
<dbReference type="EMBL" id="CYZE01000015">
    <property type="protein sequence ID" value="CUO95568.1"/>
    <property type="molecule type" value="Genomic_DNA"/>
</dbReference>